<keyword evidence="7" id="KW-1185">Reference proteome</keyword>
<keyword evidence="2 4" id="KW-0862">Zinc</keyword>
<evidence type="ECO:0000256" key="2">
    <source>
        <dbReference type="ARBA" id="ARBA00022833"/>
    </source>
</evidence>
<accession>A0ABD5ZJQ3</accession>
<dbReference type="GO" id="GO:0046872">
    <property type="term" value="F:metal ion binding"/>
    <property type="evidence" value="ECO:0007669"/>
    <property type="project" value="UniProtKB-KW"/>
</dbReference>
<dbReference type="GO" id="GO:0044281">
    <property type="term" value="P:small molecule metabolic process"/>
    <property type="evidence" value="ECO:0007669"/>
    <property type="project" value="UniProtKB-ARBA"/>
</dbReference>
<dbReference type="InterPro" id="IPR013154">
    <property type="entry name" value="ADH-like_N"/>
</dbReference>
<dbReference type="InterPro" id="IPR050129">
    <property type="entry name" value="Zn_alcohol_dh"/>
</dbReference>
<dbReference type="GO" id="GO:0016616">
    <property type="term" value="F:oxidoreductase activity, acting on the CH-OH group of donors, NAD or NADP as acceptor"/>
    <property type="evidence" value="ECO:0007669"/>
    <property type="project" value="UniProtKB-ARBA"/>
</dbReference>
<dbReference type="Gene3D" id="3.90.180.10">
    <property type="entry name" value="Medium-chain alcohol dehydrogenases, catalytic domain"/>
    <property type="match status" value="1"/>
</dbReference>
<dbReference type="InterPro" id="IPR020843">
    <property type="entry name" value="ER"/>
</dbReference>
<dbReference type="SUPFAM" id="SSF51735">
    <property type="entry name" value="NAD(P)-binding Rossmann-fold domains"/>
    <property type="match status" value="1"/>
</dbReference>
<reference evidence="6 7" key="1">
    <citation type="journal article" date="2019" name="Int. J. Syst. Evol. Microbiol.">
        <title>The Global Catalogue of Microorganisms (GCM) 10K type strain sequencing project: providing services to taxonomists for standard genome sequencing and annotation.</title>
        <authorList>
            <consortium name="The Broad Institute Genomics Platform"/>
            <consortium name="The Broad Institute Genome Sequencing Center for Infectious Disease"/>
            <person name="Wu L."/>
            <person name="Ma J."/>
        </authorList>
    </citation>
    <scope>NUCLEOTIDE SEQUENCE [LARGE SCALE GENOMIC DNA]</scope>
    <source>
        <strain evidence="6 7">DSM 29988</strain>
    </source>
</reference>
<dbReference type="SMART" id="SM00829">
    <property type="entry name" value="PKS_ER"/>
    <property type="match status" value="1"/>
</dbReference>
<gene>
    <name evidence="6" type="ORF">ACFQJC_17505</name>
</gene>
<dbReference type="InterPro" id="IPR036291">
    <property type="entry name" value="NAD(P)-bd_dom_sf"/>
</dbReference>
<dbReference type="InterPro" id="IPR013149">
    <property type="entry name" value="ADH-like_C"/>
</dbReference>
<evidence type="ECO:0000313" key="7">
    <source>
        <dbReference type="Proteomes" id="UP001596481"/>
    </source>
</evidence>
<dbReference type="Gene3D" id="3.40.50.720">
    <property type="entry name" value="NAD(P)-binding Rossmann-like Domain"/>
    <property type="match status" value="1"/>
</dbReference>
<keyword evidence="1 4" id="KW-0479">Metal-binding</keyword>
<evidence type="ECO:0000256" key="1">
    <source>
        <dbReference type="ARBA" id="ARBA00022723"/>
    </source>
</evidence>
<dbReference type="RefSeq" id="WP_390225880.1">
    <property type="nucleotide sequence ID" value="NZ_JBHTAA010000014.1"/>
</dbReference>
<comment type="cofactor">
    <cofactor evidence="4">
        <name>Zn(2+)</name>
        <dbReference type="ChEBI" id="CHEBI:29105"/>
    </cofactor>
</comment>
<proteinExistence type="inferred from homology"/>
<dbReference type="GO" id="GO:0043168">
    <property type="term" value="F:anion binding"/>
    <property type="evidence" value="ECO:0007669"/>
    <property type="project" value="UniProtKB-ARBA"/>
</dbReference>
<keyword evidence="3" id="KW-0560">Oxidoreductase</keyword>
<evidence type="ECO:0000259" key="5">
    <source>
        <dbReference type="SMART" id="SM00829"/>
    </source>
</evidence>
<sequence length="341" mass="36913">MRAIVQTGTKSVEVRDIERPEIGPNDVLVDVKYAGVCGSDVHAFLLMDGFEWIQVPRIMGHEYTGHVVETGEEVTRFQPGDAVVEAPIHPCGECHQCEIGEMNVCQNTTITGMHTDGAFTEFTSVHEEHLIKIPNSIPTKHAALTEPLSIAARSVYDRSTVTPGDTAIVQGPGPIGVLTAAVLDSMGVDVVLSGIEKDTKYRLPLVEQLGIDTIIAQEGTLPEFVDSYTDGIGVDTVFDTTGHKVGIENSVDLVRKGGEIVIIGLPGEASELFFSPIVRAELDINAAYGATKMNFKQSLRTLEMGNIDAEKIIDTRYSADNPSTAFNDFRAGKTCKPMFSF</sequence>
<organism evidence="6 7">
    <name type="scientific">Haloferax namakaokahaiae</name>
    <dbReference type="NCBI Taxonomy" id="1748331"/>
    <lineage>
        <taxon>Archaea</taxon>
        <taxon>Methanobacteriati</taxon>
        <taxon>Methanobacteriota</taxon>
        <taxon>Stenosarchaea group</taxon>
        <taxon>Halobacteria</taxon>
        <taxon>Halobacteriales</taxon>
        <taxon>Haloferacaceae</taxon>
        <taxon>Haloferax</taxon>
    </lineage>
</organism>
<protein>
    <submittedName>
        <fullName evidence="6">Zinc-binding dehydrogenase</fullName>
    </submittedName>
</protein>
<name>A0ABD5ZJQ3_9EURY</name>
<dbReference type="PANTHER" id="PTHR43401:SF2">
    <property type="entry name" value="L-THREONINE 3-DEHYDROGENASE"/>
    <property type="match status" value="1"/>
</dbReference>
<dbReference type="InterPro" id="IPR011032">
    <property type="entry name" value="GroES-like_sf"/>
</dbReference>
<dbReference type="EMBL" id="JBHTAA010000014">
    <property type="protein sequence ID" value="MFC7205309.1"/>
    <property type="molecule type" value="Genomic_DNA"/>
</dbReference>
<dbReference type="SUPFAM" id="SSF50129">
    <property type="entry name" value="GroES-like"/>
    <property type="match status" value="1"/>
</dbReference>
<feature type="domain" description="Enoyl reductase (ER)" evidence="5">
    <location>
        <begin position="8"/>
        <end position="334"/>
    </location>
</feature>
<dbReference type="PANTHER" id="PTHR43401">
    <property type="entry name" value="L-THREONINE 3-DEHYDROGENASE"/>
    <property type="match status" value="1"/>
</dbReference>
<dbReference type="GO" id="GO:0051262">
    <property type="term" value="P:protein tetramerization"/>
    <property type="evidence" value="ECO:0007669"/>
    <property type="project" value="UniProtKB-ARBA"/>
</dbReference>
<dbReference type="PROSITE" id="PS00059">
    <property type="entry name" value="ADH_ZINC"/>
    <property type="match status" value="1"/>
</dbReference>
<dbReference type="Proteomes" id="UP001596481">
    <property type="component" value="Unassembled WGS sequence"/>
</dbReference>
<dbReference type="InterPro" id="IPR002328">
    <property type="entry name" value="ADH_Zn_CS"/>
</dbReference>
<evidence type="ECO:0000256" key="4">
    <source>
        <dbReference type="RuleBase" id="RU361277"/>
    </source>
</evidence>
<dbReference type="GO" id="GO:0030554">
    <property type="term" value="F:adenyl nucleotide binding"/>
    <property type="evidence" value="ECO:0007669"/>
    <property type="project" value="UniProtKB-ARBA"/>
</dbReference>
<comment type="similarity">
    <text evidence="4">Belongs to the zinc-containing alcohol dehydrogenase family.</text>
</comment>
<dbReference type="Pfam" id="PF00107">
    <property type="entry name" value="ADH_zinc_N"/>
    <property type="match status" value="1"/>
</dbReference>
<evidence type="ECO:0000256" key="3">
    <source>
        <dbReference type="ARBA" id="ARBA00023002"/>
    </source>
</evidence>
<comment type="caution">
    <text evidence="6">The sequence shown here is derived from an EMBL/GenBank/DDBJ whole genome shotgun (WGS) entry which is preliminary data.</text>
</comment>
<evidence type="ECO:0000313" key="6">
    <source>
        <dbReference type="EMBL" id="MFC7205309.1"/>
    </source>
</evidence>
<dbReference type="Pfam" id="PF08240">
    <property type="entry name" value="ADH_N"/>
    <property type="match status" value="1"/>
</dbReference>
<dbReference type="AlphaFoldDB" id="A0ABD5ZJQ3"/>